<protein>
    <submittedName>
        <fullName evidence="2">Uncharacterized protein</fullName>
    </submittedName>
</protein>
<feature type="region of interest" description="Disordered" evidence="1">
    <location>
        <begin position="611"/>
        <end position="639"/>
    </location>
</feature>
<accession>F0XJY5</accession>
<organism evidence="3">
    <name type="scientific">Grosmannia clavigera (strain kw1407 / UAMH 11150)</name>
    <name type="common">Blue stain fungus</name>
    <name type="synonym">Graphiocladiella clavigera</name>
    <dbReference type="NCBI Taxonomy" id="655863"/>
    <lineage>
        <taxon>Eukaryota</taxon>
        <taxon>Fungi</taxon>
        <taxon>Dikarya</taxon>
        <taxon>Ascomycota</taxon>
        <taxon>Pezizomycotina</taxon>
        <taxon>Sordariomycetes</taxon>
        <taxon>Sordariomycetidae</taxon>
        <taxon>Ophiostomatales</taxon>
        <taxon>Ophiostomataceae</taxon>
        <taxon>Leptographium</taxon>
    </lineage>
</organism>
<feature type="compositionally biased region" description="Polar residues" evidence="1">
    <location>
        <begin position="279"/>
        <end position="294"/>
    </location>
</feature>
<dbReference type="RefSeq" id="XP_014171412.1">
    <property type="nucleotide sequence ID" value="XM_014315937.1"/>
</dbReference>
<dbReference type="eggNOG" id="ENOG502TD42">
    <property type="taxonomic scope" value="Eukaryota"/>
</dbReference>
<keyword evidence="3" id="KW-1185">Reference proteome</keyword>
<feature type="compositionally biased region" description="Low complexity" evidence="1">
    <location>
        <begin position="100"/>
        <end position="110"/>
    </location>
</feature>
<sequence>MQHTQTADKAHRRYAVSSGAVSALCIAQQDGRTTDIAERSIVPGSLSRPQSRSIRPQTPAEHTCNGWDSWWEAGTLNGTKGYPSMAREGIMPPMVRRGSESSVSSATSSSTPPTDRAYSWSTSTTPGSASPTSPPHDELLVKLLQPERTSSLTAFDAHAVTSPTKASQAPVSCRVSRSSHILSRSISTRFHNTPIKSPVPEEEEHSGRHYVQPSQETKPETGCAPSLFCAASQIVSMESPLHQRRQQRQQRLATYSPFPQPQKAKLSPLPPLPIQECLSQQPQIVSPSSTTPRRSLNKEATRSLPQLRDLAAPLPDSLPPLPLVPNLSPMFPASPANLAASSPAVSTGPTTGTVKAPPPHPTMPPPPPPLRTERVPAKDVTREGIHSSSRDSKYTSQQPQQPLPDRWEEERRRHKQLLRHFPQQPEKQGERLKMSRTHKSLGNLRARSRAHSTPSACDTVVTTSSGIIYASSTGRNEPRASKHSKSKSLWENTGRLDEPLPPTPQPDAPHVSIFEDDSDDEGDTVRQFVRNLFTRRTRSSEIPTLGYGTHESIANPHAGFKDSATTKAIDYNNHNTWKKNHSTSSSYSTAAAAAANLASLSAITAASSGGDIGSGLDVEYQPDSPRTSSDHTRQRGPLLTRMFVRRSH</sequence>
<feature type="region of interest" description="Disordered" evidence="1">
    <location>
        <begin position="95"/>
        <end position="137"/>
    </location>
</feature>
<evidence type="ECO:0000313" key="3">
    <source>
        <dbReference type="Proteomes" id="UP000007796"/>
    </source>
</evidence>
<dbReference type="OrthoDB" id="5245582at2759"/>
<dbReference type="AlphaFoldDB" id="F0XJY5"/>
<proteinExistence type="predicted"/>
<reference evidence="2 3" key="1">
    <citation type="journal article" date="2011" name="Proc. Natl. Acad. Sci. U.S.A.">
        <title>Genome and transcriptome analyses of the mountain pine beetle-fungal symbiont Grosmannia clavigera, a lodgepole pine pathogen.</title>
        <authorList>
            <person name="DiGuistini S."/>
            <person name="Wang Y."/>
            <person name="Liao N.Y."/>
            <person name="Taylor G."/>
            <person name="Tanguay P."/>
            <person name="Feau N."/>
            <person name="Henrissat B."/>
            <person name="Chan S.K."/>
            <person name="Hesse-Orce U."/>
            <person name="Alamouti S.M."/>
            <person name="Tsui C.K.M."/>
            <person name="Docking R.T."/>
            <person name="Levasseur A."/>
            <person name="Haridas S."/>
            <person name="Robertson G."/>
            <person name="Birol I."/>
            <person name="Holt R.A."/>
            <person name="Marra M.A."/>
            <person name="Hamelin R.C."/>
            <person name="Hirst M."/>
            <person name="Jones S.J.M."/>
            <person name="Bohlmann J."/>
            <person name="Breuil C."/>
        </authorList>
    </citation>
    <scope>NUCLEOTIDE SEQUENCE [LARGE SCALE GENOMIC DNA]</scope>
    <source>
        <strain evidence="3">kw1407 / UAMH 11150</strain>
    </source>
</reference>
<feature type="compositionally biased region" description="Polar residues" evidence="1">
    <location>
        <begin position="47"/>
        <end position="56"/>
    </location>
</feature>
<feature type="compositionally biased region" description="Pro residues" evidence="1">
    <location>
        <begin position="356"/>
        <end position="370"/>
    </location>
</feature>
<feature type="region of interest" description="Disordered" evidence="1">
    <location>
        <begin position="36"/>
        <end position="66"/>
    </location>
</feature>
<feature type="compositionally biased region" description="Basic and acidic residues" evidence="1">
    <location>
        <begin position="371"/>
        <end position="393"/>
    </location>
</feature>
<dbReference type="InParanoid" id="F0XJY5"/>
<feature type="region of interest" description="Disordered" evidence="1">
    <location>
        <begin position="338"/>
        <end position="411"/>
    </location>
</feature>
<feature type="region of interest" description="Disordered" evidence="1">
    <location>
        <begin position="471"/>
        <end position="507"/>
    </location>
</feature>
<evidence type="ECO:0000256" key="1">
    <source>
        <dbReference type="SAM" id="MobiDB-lite"/>
    </source>
</evidence>
<dbReference type="HOGENOM" id="CLU_393343_0_0_1"/>
<dbReference type="Proteomes" id="UP000007796">
    <property type="component" value="Unassembled WGS sequence"/>
</dbReference>
<name>F0XJY5_GROCL</name>
<dbReference type="GeneID" id="25978276"/>
<evidence type="ECO:0000313" key="2">
    <source>
        <dbReference type="EMBL" id="EFX01930.1"/>
    </source>
</evidence>
<gene>
    <name evidence="2" type="ORF">CMQ_5001</name>
</gene>
<dbReference type="EMBL" id="GL629787">
    <property type="protein sequence ID" value="EFX01930.1"/>
    <property type="molecule type" value="Genomic_DNA"/>
</dbReference>
<feature type="compositionally biased region" description="Low complexity" evidence="1">
    <location>
        <begin position="119"/>
        <end position="131"/>
    </location>
</feature>
<feature type="region of interest" description="Disordered" evidence="1">
    <location>
        <begin position="279"/>
        <end position="305"/>
    </location>
</feature>